<dbReference type="SUPFAM" id="SSF57850">
    <property type="entry name" value="RING/U-box"/>
    <property type="match status" value="1"/>
</dbReference>
<gene>
    <name evidence="7" type="ORF">Cvel_11850</name>
</gene>
<dbReference type="GO" id="GO:0008270">
    <property type="term" value="F:zinc ion binding"/>
    <property type="evidence" value="ECO:0007669"/>
    <property type="project" value="UniProtKB-KW"/>
</dbReference>
<dbReference type="AlphaFoldDB" id="A0A0G4I841"/>
<protein>
    <recommendedName>
        <fullName evidence="8">RING-type domain-containing protein</fullName>
    </recommendedName>
</protein>
<dbReference type="SUPFAM" id="SSF49599">
    <property type="entry name" value="TRAF domain-like"/>
    <property type="match status" value="2"/>
</dbReference>
<dbReference type="InterPro" id="IPR001841">
    <property type="entry name" value="Znf_RING"/>
</dbReference>
<dbReference type="PROSITE" id="PS50145">
    <property type="entry name" value="ZF_TRAF"/>
    <property type="match status" value="2"/>
</dbReference>
<feature type="zinc finger region" description="TRAF-type" evidence="4">
    <location>
        <begin position="119"/>
        <end position="166"/>
    </location>
</feature>
<feature type="domain" description="TRAF-type" evidence="6">
    <location>
        <begin position="119"/>
        <end position="166"/>
    </location>
</feature>
<dbReference type="SMART" id="SM00184">
    <property type="entry name" value="RING"/>
    <property type="match status" value="1"/>
</dbReference>
<sequence>MPGSSQVSSRRLGLDVSFAADGFEKQVEKALCPICFEFPEDPREVDCQARHVFCAECIQRVQRLPWSKTRSCPTCRGRFLKVQKLKPYLQGMLDEIRWRCVNFQKGCTFTGNTQQLVKHLDEECLDQETGCPSGCGHVFPRKSVAHHTEFDCPFISVACMYCTEEVLMNRAEQSLYVHLKTCKKVPVLCPNRCGQTVPRDELPRHVQSDNECAYVH</sequence>
<keyword evidence="1 4" id="KW-0479">Metal-binding</keyword>
<dbReference type="InterPro" id="IPR013083">
    <property type="entry name" value="Znf_RING/FYVE/PHD"/>
</dbReference>
<keyword evidence="3 4" id="KW-0862">Zinc</keyword>
<keyword evidence="2 4" id="KW-0863">Zinc-finger</keyword>
<dbReference type="Pfam" id="PF02176">
    <property type="entry name" value="zf-TRAF"/>
    <property type="match status" value="2"/>
</dbReference>
<evidence type="ECO:0000256" key="3">
    <source>
        <dbReference type="ARBA" id="ARBA00022833"/>
    </source>
</evidence>
<dbReference type="GO" id="GO:0043122">
    <property type="term" value="P:regulation of canonical NF-kappaB signal transduction"/>
    <property type="evidence" value="ECO:0007669"/>
    <property type="project" value="TreeGrafter"/>
</dbReference>
<dbReference type="PANTHER" id="PTHR10131:SF157">
    <property type="entry name" value="RECEPTOR-ASSOCIATED FACTOR, PUTATIVE-RELATED"/>
    <property type="match status" value="1"/>
</dbReference>
<dbReference type="PROSITE" id="PS50089">
    <property type="entry name" value="ZF_RING_2"/>
    <property type="match status" value="1"/>
</dbReference>
<feature type="domain" description="RING-type" evidence="5">
    <location>
        <begin position="32"/>
        <end position="76"/>
    </location>
</feature>
<dbReference type="PhylomeDB" id="A0A0G4I841"/>
<name>A0A0G4I841_9ALVE</name>
<dbReference type="PANTHER" id="PTHR10131">
    <property type="entry name" value="TNF RECEPTOR ASSOCIATED FACTOR"/>
    <property type="match status" value="1"/>
</dbReference>
<dbReference type="InterPro" id="IPR001293">
    <property type="entry name" value="Znf_TRAF"/>
</dbReference>
<evidence type="ECO:0008006" key="8">
    <source>
        <dbReference type="Google" id="ProtNLM"/>
    </source>
</evidence>
<evidence type="ECO:0000256" key="1">
    <source>
        <dbReference type="ARBA" id="ARBA00022723"/>
    </source>
</evidence>
<feature type="domain" description="TRAF-type" evidence="6">
    <location>
        <begin position="177"/>
        <end position="212"/>
    </location>
</feature>
<dbReference type="VEuPathDB" id="CryptoDB:Cvel_11850"/>
<evidence type="ECO:0000256" key="4">
    <source>
        <dbReference type="PROSITE-ProRule" id="PRU00207"/>
    </source>
</evidence>
<accession>A0A0G4I841</accession>
<proteinExistence type="predicted"/>
<dbReference type="Pfam" id="PF00097">
    <property type="entry name" value="zf-C3HC4"/>
    <property type="match status" value="1"/>
</dbReference>
<organism evidence="7">
    <name type="scientific">Chromera velia CCMP2878</name>
    <dbReference type="NCBI Taxonomy" id="1169474"/>
    <lineage>
        <taxon>Eukaryota</taxon>
        <taxon>Sar</taxon>
        <taxon>Alveolata</taxon>
        <taxon>Colpodellida</taxon>
        <taxon>Chromeraceae</taxon>
        <taxon>Chromera</taxon>
    </lineage>
</organism>
<dbReference type="EMBL" id="CDMZ01005597">
    <property type="protein sequence ID" value="CEM53283.1"/>
    <property type="molecule type" value="Genomic_DNA"/>
</dbReference>
<evidence type="ECO:0000259" key="5">
    <source>
        <dbReference type="PROSITE" id="PS50089"/>
    </source>
</evidence>
<evidence type="ECO:0000313" key="7">
    <source>
        <dbReference type="EMBL" id="CEM53283.1"/>
    </source>
</evidence>
<dbReference type="InterPro" id="IPR018957">
    <property type="entry name" value="Znf_C3HC4_RING-type"/>
</dbReference>
<evidence type="ECO:0000256" key="2">
    <source>
        <dbReference type="ARBA" id="ARBA00022771"/>
    </source>
</evidence>
<evidence type="ECO:0000259" key="6">
    <source>
        <dbReference type="PROSITE" id="PS50145"/>
    </source>
</evidence>
<feature type="zinc finger region" description="TRAF-type" evidence="4">
    <location>
        <begin position="177"/>
        <end position="212"/>
    </location>
</feature>
<dbReference type="Gene3D" id="3.30.40.10">
    <property type="entry name" value="Zinc/RING finger domain, C3HC4 (zinc finger)"/>
    <property type="match status" value="3"/>
</dbReference>
<reference evidence="7" key="1">
    <citation type="submission" date="2014-11" db="EMBL/GenBank/DDBJ databases">
        <authorList>
            <person name="Otto D Thomas"/>
            <person name="Naeem Raeece"/>
        </authorList>
    </citation>
    <scope>NUCLEOTIDE SEQUENCE</scope>
</reference>